<dbReference type="Gene3D" id="1.20.120.550">
    <property type="entry name" value="Membrane associated eicosanoid/glutathione metabolism-like domain"/>
    <property type="match status" value="1"/>
</dbReference>
<evidence type="ECO:0000313" key="6">
    <source>
        <dbReference type="EMBL" id="PSB02725.1"/>
    </source>
</evidence>
<dbReference type="OrthoDB" id="464934at2"/>
<keyword evidence="2 5" id="KW-0812">Transmembrane</keyword>
<name>A0A2T1C375_9CYAN</name>
<keyword evidence="4 5" id="KW-0472">Membrane</keyword>
<evidence type="ECO:0000256" key="2">
    <source>
        <dbReference type="ARBA" id="ARBA00022692"/>
    </source>
</evidence>
<gene>
    <name evidence="6" type="ORF">C7B64_11885</name>
</gene>
<sequence length="130" mass="14557">MFALTSLVTVIALIVYFVMVINVGRARNKYGVKLPQTTGNPDFERVLRVQQNTVEQIVLFLPALWLFAYYISPLWGAVLGAVWVVGRILYAWGYYQSVEKRLPGFAISSFSTMVLIIGSLIGVILNLLKS</sequence>
<dbReference type="GO" id="GO:0006691">
    <property type="term" value="P:leukotriene metabolic process"/>
    <property type="evidence" value="ECO:0007669"/>
    <property type="project" value="UniProtKB-ARBA"/>
</dbReference>
<evidence type="ECO:0000256" key="1">
    <source>
        <dbReference type="ARBA" id="ARBA00004141"/>
    </source>
</evidence>
<dbReference type="PANTHER" id="PTHR10250:SF15">
    <property type="entry name" value="MICROSOMAL GLUTATHIONE S-TRANSFERASE-RELATED"/>
    <property type="match status" value="1"/>
</dbReference>
<feature type="transmembrane region" description="Helical" evidence="5">
    <location>
        <begin position="105"/>
        <end position="128"/>
    </location>
</feature>
<proteinExistence type="predicted"/>
<comment type="caution">
    <text evidence="6">The sequence shown here is derived from an EMBL/GenBank/DDBJ whole genome shotgun (WGS) entry which is preliminary data.</text>
</comment>
<evidence type="ECO:0000256" key="5">
    <source>
        <dbReference type="SAM" id="Phobius"/>
    </source>
</evidence>
<keyword evidence="7" id="KW-1185">Reference proteome</keyword>
<dbReference type="EMBL" id="PVWJ01000051">
    <property type="protein sequence ID" value="PSB02725.1"/>
    <property type="molecule type" value="Genomic_DNA"/>
</dbReference>
<dbReference type="Proteomes" id="UP000238762">
    <property type="component" value="Unassembled WGS sequence"/>
</dbReference>
<reference evidence="6 7" key="2">
    <citation type="submission" date="2018-03" db="EMBL/GenBank/DDBJ databases">
        <title>The ancient ancestry and fast evolution of plastids.</title>
        <authorList>
            <person name="Moore K.R."/>
            <person name="Magnabosco C."/>
            <person name="Momper L."/>
            <person name="Gold D.A."/>
            <person name="Bosak T."/>
            <person name="Fournier G.P."/>
        </authorList>
    </citation>
    <scope>NUCLEOTIDE SEQUENCE [LARGE SCALE GENOMIC DNA]</scope>
    <source>
        <strain evidence="6 7">CCAP 1448/3</strain>
    </source>
</reference>
<reference evidence="6 7" key="1">
    <citation type="submission" date="2018-02" db="EMBL/GenBank/DDBJ databases">
        <authorList>
            <person name="Cohen D.B."/>
            <person name="Kent A.D."/>
        </authorList>
    </citation>
    <scope>NUCLEOTIDE SEQUENCE [LARGE SCALE GENOMIC DNA]</scope>
    <source>
        <strain evidence="6 7">CCAP 1448/3</strain>
    </source>
</reference>
<dbReference type="Pfam" id="PF01124">
    <property type="entry name" value="MAPEG"/>
    <property type="match status" value="1"/>
</dbReference>
<dbReference type="AlphaFoldDB" id="A0A2T1C375"/>
<evidence type="ECO:0000313" key="7">
    <source>
        <dbReference type="Proteomes" id="UP000238762"/>
    </source>
</evidence>
<dbReference type="SUPFAM" id="SSF161084">
    <property type="entry name" value="MAPEG domain-like"/>
    <property type="match status" value="1"/>
</dbReference>
<feature type="transmembrane region" description="Helical" evidence="5">
    <location>
        <begin position="57"/>
        <end position="85"/>
    </location>
</feature>
<dbReference type="GO" id="GO:0004364">
    <property type="term" value="F:glutathione transferase activity"/>
    <property type="evidence" value="ECO:0007669"/>
    <property type="project" value="TreeGrafter"/>
</dbReference>
<dbReference type="InterPro" id="IPR001129">
    <property type="entry name" value="Membr-assoc_MAPEG"/>
</dbReference>
<keyword evidence="3 5" id="KW-1133">Transmembrane helix</keyword>
<dbReference type="RefSeq" id="WP_106288869.1">
    <property type="nucleotide sequence ID" value="NZ_CAWNTC010000044.1"/>
</dbReference>
<dbReference type="GO" id="GO:0016020">
    <property type="term" value="C:membrane"/>
    <property type="evidence" value="ECO:0007669"/>
    <property type="project" value="UniProtKB-SubCell"/>
</dbReference>
<evidence type="ECO:0000256" key="4">
    <source>
        <dbReference type="ARBA" id="ARBA00023136"/>
    </source>
</evidence>
<protein>
    <submittedName>
        <fullName evidence="6">MAPEG domain-containing protein</fullName>
    </submittedName>
</protein>
<feature type="transmembrane region" description="Helical" evidence="5">
    <location>
        <begin position="6"/>
        <end position="24"/>
    </location>
</feature>
<dbReference type="InterPro" id="IPR050997">
    <property type="entry name" value="MAPEG"/>
</dbReference>
<organism evidence="6 7">
    <name type="scientific">Merismopedia glauca CCAP 1448/3</name>
    <dbReference type="NCBI Taxonomy" id="1296344"/>
    <lineage>
        <taxon>Bacteria</taxon>
        <taxon>Bacillati</taxon>
        <taxon>Cyanobacteriota</taxon>
        <taxon>Cyanophyceae</taxon>
        <taxon>Synechococcales</taxon>
        <taxon>Merismopediaceae</taxon>
        <taxon>Merismopedia</taxon>
    </lineage>
</organism>
<evidence type="ECO:0000256" key="3">
    <source>
        <dbReference type="ARBA" id="ARBA00022989"/>
    </source>
</evidence>
<dbReference type="PANTHER" id="PTHR10250">
    <property type="entry name" value="MICROSOMAL GLUTATHIONE S-TRANSFERASE"/>
    <property type="match status" value="1"/>
</dbReference>
<dbReference type="InterPro" id="IPR023352">
    <property type="entry name" value="MAPEG-like_dom_sf"/>
</dbReference>
<accession>A0A2T1C375</accession>
<dbReference type="GO" id="GO:0004602">
    <property type="term" value="F:glutathione peroxidase activity"/>
    <property type="evidence" value="ECO:0007669"/>
    <property type="project" value="TreeGrafter"/>
</dbReference>
<comment type="subcellular location">
    <subcellularLocation>
        <location evidence="1">Membrane</location>
        <topology evidence="1">Multi-pass membrane protein</topology>
    </subcellularLocation>
</comment>